<keyword evidence="2 4" id="KW-0689">Ribosomal protein</keyword>
<proteinExistence type="inferred from homology"/>
<geneLocation type="plastid" evidence="5"/>
<dbReference type="GO" id="GO:1990904">
    <property type="term" value="C:ribonucleoprotein complex"/>
    <property type="evidence" value="ECO:0007669"/>
    <property type="project" value="UniProtKB-KW"/>
</dbReference>
<dbReference type="SUPFAM" id="SSF143800">
    <property type="entry name" value="L28p-like"/>
    <property type="match status" value="1"/>
</dbReference>
<evidence type="ECO:0000256" key="2">
    <source>
        <dbReference type="ARBA" id="ARBA00022980"/>
    </source>
</evidence>
<dbReference type="PRINTS" id="PR01249">
    <property type="entry name" value="RIBOSOMALL31"/>
</dbReference>
<dbReference type="Pfam" id="PF01197">
    <property type="entry name" value="Ribosomal_L31"/>
    <property type="match status" value="1"/>
</dbReference>
<dbReference type="InterPro" id="IPR034704">
    <property type="entry name" value="Ribosomal_bL28/bL31-like_sf"/>
</dbReference>
<evidence type="ECO:0000313" key="5">
    <source>
        <dbReference type="EMBL" id="QOU10722.1"/>
    </source>
</evidence>
<dbReference type="InterPro" id="IPR042105">
    <property type="entry name" value="Ribosomal_bL31_sf"/>
</dbReference>
<keyword evidence="3 4" id="KW-0687">Ribonucleoprotein</keyword>
<dbReference type="InterPro" id="IPR002150">
    <property type="entry name" value="Ribosomal_bL31"/>
</dbReference>
<name>A0A7S6PV77_9STRA</name>
<dbReference type="Gene3D" id="4.10.830.30">
    <property type="entry name" value="Ribosomal protein L31"/>
    <property type="match status" value="1"/>
</dbReference>
<dbReference type="PANTHER" id="PTHR33280">
    <property type="entry name" value="50S RIBOSOMAL PROTEIN L31, CHLOROPLASTIC"/>
    <property type="match status" value="1"/>
</dbReference>
<accession>A0A7S6PV77</accession>
<dbReference type="GO" id="GO:0005840">
    <property type="term" value="C:ribosome"/>
    <property type="evidence" value="ECO:0007669"/>
    <property type="project" value="UniProtKB-KW"/>
</dbReference>
<comment type="similarity">
    <text evidence="1">Belongs to the bacterial ribosomal protein bL31 family. Type A subfamily.</text>
</comment>
<dbReference type="GO" id="GO:0003735">
    <property type="term" value="F:structural constituent of ribosome"/>
    <property type="evidence" value="ECO:0007669"/>
    <property type="project" value="InterPro"/>
</dbReference>
<protein>
    <recommendedName>
        <fullName evidence="4">50S ribosomal protein L31</fullName>
    </recommendedName>
</protein>
<dbReference type="EMBL" id="MN935479">
    <property type="protein sequence ID" value="QOU10722.1"/>
    <property type="molecule type" value="Genomic_DNA"/>
</dbReference>
<dbReference type="PROSITE" id="PS01143">
    <property type="entry name" value="RIBOSOMAL_L31"/>
    <property type="match status" value="1"/>
</dbReference>
<evidence type="ECO:0000256" key="1">
    <source>
        <dbReference type="ARBA" id="ARBA00009296"/>
    </source>
</evidence>
<organism evidence="5">
    <name type="scientific">Spumella sp. Baekdong012001B8</name>
    <dbReference type="NCBI Taxonomy" id="2782410"/>
    <lineage>
        <taxon>Eukaryota</taxon>
        <taxon>Sar</taxon>
        <taxon>Stramenopiles</taxon>
        <taxon>Ochrophyta</taxon>
        <taxon>Chrysophyceae</taxon>
        <taxon>Chromulinales</taxon>
        <taxon>Chromulinaceae</taxon>
        <taxon>Spumella</taxon>
    </lineage>
</organism>
<keyword evidence="5" id="KW-0934">Plastid</keyword>
<dbReference type="NCBIfam" id="TIGR00105">
    <property type="entry name" value="L31"/>
    <property type="match status" value="1"/>
</dbReference>
<dbReference type="PANTHER" id="PTHR33280:SF1">
    <property type="entry name" value="LARGE RIBOSOMAL SUBUNIT PROTEIN BL31C"/>
    <property type="match status" value="1"/>
</dbReference>
<evidence type="ECO:0000256" key="3">
    <source>
        <dbReference type="ARBA" id="ARBA00023274"/>
    </source>
</evidence>
<dbReference type="NCBIfam" id="NF001809">
    <property type="entry name" value="PRK00528.1"/>
    <property type="match status" value="1"/>
</dbReference>
<dbReference type="GO" id="GO:0006412">
    <property type="term" value="P:translation"/>
    <property type="evidence" value="ECO:0007669"/>
    <property type="project" value="InterPro"/>
</dbReference>
<evidence type="ECO:0000256" key="4">
    <source>
        <dbReference type="RuleBase" id="RU000564"/>
    </source>
</evidence>
<dbReference type="AlphaFoldDB" id="A0A7S6PV77"/>
<reference evidence="5" key="1">
    <citation type="journal article" date="2020" name="Front. Plant Sci.">
        <title>Comparative Plastid Genomics of Non-Photosynthetic Chrysophytes: Genome Reduction and Compaction.</title>
        <authorList>
            <person name="Kim J.I."/>
            <person name="Jeong M."/>
            <person name="Archibald J.M."/>
            <person name="Shin W."/>
        </authorList>
    </citation>
    <scope>NUCLEOTIDE SEQUENCE</scope>
    <source>
        <strain evidence="5">Baekdong012001B8</strain>
    </source>
</reference>
<sequence>MVKRGLHPEVYNTQVFCDGSLVLQLLTTKKELHVDVWAGNHPFYTGSQKFVDTEGRVNKLERRYGLLNNLSF</sequence>
<gene>
    <name evidence="5" type="primary">rpl31</name>
    <name evidence="5" type="ORF">SpumellaPt_p024</name>
</gene>